<dbReference type="AlphaFoldDB" id="A0A1Y5HUG7"/>
<reference evidence="3" key="1">
    <citation type="journal article" date="2017" name="Proc. Natl. Acad. Sci. U.S.A.">
        <title>Simulation of Deepwater Horizon oil plume reveals substrate specialization within a complex community of hydrocarbon degraders.</title>
        <authorList>
            <person name="Hu P."/>
            <person name="Dubinsky E.A."/>
            <person name="Probst A.J."/>
            <person name="Wang J."/>
            <person name="Sieber C.M.K."/>
            <person name="Tom L.M."/>
            <person name="Gardinali P."/>
            <person name="Banfield J.F."/>
            <person name="Atlas R.M."/>
            <person name="Andersen G.L."/>
        </authorList>
    </citation>
    <scope>NUCLEOTIDE SEQUENCE [LARGE SCALE GENOMIC DNA]</scope>
</reference>
<evidence type="ECO:0000313" key="3">
    <source>
        <dbReference type="Proteomes" id="UP000227088"/>
    </source>
</evidence>
<dbReference type="GO" id="GO:0016491">
    <property type="term" value="F:oxidoreductase activity"/>
    <property type="evidence" value="ECO:0007669"/>
    <property type="project" value="InterPro"/>
</dbReference>
<dbReference type="InterPro" id="IPR046366">
    <property type="entry name" value="MPAB"/>
</dbReference>
<dbReference type="EMBL" id="MABE01000435">
    <property type="protein sequence ID" value="OUS40117.1"/>
    <property type="molecule type" value="Genomic_DNA"/>
</dbReference>
<organism evidence="2 3">
    <name type="scientific">Oleispira antarctica</name>
    <dbReference type="NCBI Taxonomy" id="188908"/>
    <lineage>
        <taxon>Bacteria</taxon>
        <taxon>Pseudomonadati</taxon>
        <taxon>Pseudomonadota</taxon>
        <taxon>Gammaproteobacteria</taxon>
        <taxon>Oceanospirillales</taxon>
        <taxon>Oceanospirillaceae</taxon>
        <taxon>Oleispira</taxon>
    </lineage>
</organism>
<protein>
    <recommendedName>
        <fullName evidence="1">ER-bound oxygenase mpaB/mpaB'/Rubber oxygenase catalytic domain-containing protein</fullName>
    </recommendedName>
</protein>
<evidence type="ECO:0000313" key="2">
    <source>
        <dbReference type="EMBL" id="OUS40117.1"/>
    </source>
</evidence>
<gene>
    <name evidence="2" type="ORF">A9R00_07655</name>
</gene>
<sequence length="301" mass="34885">MHLRNNKELLRLSQLNVEEHYQTIVKYLSDHDAPLDYLISGELAQIQTFAIPSISKLLQQTKQYQNNGLKRLDDTRAILTECMTDSVDSSRGQHMVEHLNWIHSHYEISNDDYLYTLALFIIEPVRWMESFGYRTLTEREKYAGYLAFKSLGQAMEINNIPESRDEFVAWYQNYRSKNMKYHADNKKVTDGLIDGMKEMFPFIIRPLVRPVILTLINDPELLAATGQQAPGYIVQKIIRGIMFVRKGLQRYINPWQKKGFESSNLGQYYKSYPNGYQSSVLGPDKIVKNSTAGCPFHVSNL</sequence>
<dbReference type="PANTHER" id="PTHR36124">
    <property type="match status" value="1"/>
</dbReference>
<dbReference type="Pfam" id="PF09995">
    <property type="entry name" value="MPAB_Lcp_cat"/>
    <property type="match status" value="1"/>
</dbReference>
<comment type="caution">
    <text evidence="2">The sequence shown here is derived from an EMBL/GenBank/DDBJ whole genome shotgun (WGS) entry which is preliminary data.</text>
</comment>
<dbReference type="PANTHER" id="PTHR36124:SF1">
    <property type="entry name" value="ER-BOUND OXYGENASE MPAB_MPAB'_RUBBER OXYGENASE CATALYTIC DOMAIN-CONTAINING PROTEIN"/>
    <property type="match status" value="1"/>
</dbReference>
<accession>A0A1Y5HUG7</accession>
<dbReference type="Proteomes" id="UP000227088">
    <property type="component" value="Unassembled WGS sequence"/>
</dbReference>
<feature type="domain" description="ER-bound oxygenase mpaB/mpaB'/Rubber oxygenase catalytic" evidence="1">
    <location>
        <begin position="52"/>
        <end position="211"/>
    </location>
</feature>
<name>A0A1Y5HUG7_OLEAN</name>
<dbReference type="InterPro" id="IPR018713">
    <property type="entry name" value="MPAB/Lcp_cat_dom"/>
</dbReference>
<evidence type="ECO:0000259" key="1">
    <source>
        <dbReference type="Pfam" id="PF09995"/>
    </source>
</evidence>
<proteinExistence type="predicted"/>